<dbReference type="AlphaFoldDB" id="A0A379JJK6"/>
<organism evidence="2 3">
    <name type="scientific">Nocardia otitidiscaviarum</name>
    <dbReference type="NCBI Taxonomy" id="1823"/>
    <lineage>
        <taxon>Bacteria</taxon>
        <taxon>Bacillati</taxon>
        <taxon>Actinomycetota</taxon>
        <taxon>Actinomycetes</taxon>
        <taxon>Mycobacteriales</taxon>
        <taxon>Nocardiaceae</taxon>
        <taxon>Nocardia</taxon>
    </lineage>
</organism>
<feature type="compositionally biased region" description="Basic and acidic residues" evidence="1">
    <location>
        <begin position="1"/>
        <end position="12"/>
    </location>
</feature>
<name>A0A379JJK6_9NOCA</name>
<evidence type="ECO:0000256" key="1">
    <source>
        <dbReference type="SAM" id="MobiDB-lite"/>
    </source>
</evidence>
<dbReference type="RefSeq" id="WP_051037289.1">
    <property type="nucleotide sequence ID" value="NZ_UGRY01000005.1"/>
</dbReference>
<dbReference type="OrthoDB" id="123178at2"/>
<accession>A0A379JJK6</accession>
<protein>
    <submittedName>
        <fullName evidence="2">Uncharacterized protein</fullName>
    </submittedName>
</protein>
<dbReference type="STRING" id="1406858.GCA_000710895_04621"/>
<feature type="compositionally biased region" description="Basic and acidic residues" evidence="1">
    <location>
        <begin position="48"/>
        <end position="72"/>
    </location>
</feature>
<dbReference type="EMBL" id="UGRY01000005">
    <property type="protein sequence ID" value="SUD48620.1"/>
    <property type="molecule type" value="Genomic_DNA"/>
</dbReference>
<gene>
    <name evidence="2" type="ORF">NCTC1934_05956</name>
</gene>
<evidence type="ECO:0000313" key="2">
    <source>
        <dbReference type="EMBL" id="SUD48620.1"/>
    </source>
</evidence>
<proteinExistence type="predicted"/>
<dbReference type="Proteomes" id="UP000255467">
    <property type="component" value="Unassembled WGS sequence"/>
</dbReference>
<sequence>MRIGSDRNKKNEATAQETPPDDERLVAHTGTAEPAPDRQPVGHAGMPVDDRAAYAAGEDQRDTAGEPREPQHAADSGARVETQAPGDDSNSRASVDDSAQRAPLRTESAGEPLIADGELERLRIRWREVQGMFVDDPRDAVHQADELVGGTIQRLADAYADRRKNLETRWSRNDSGDTEELRQALRGYRSFFDQLLSSGR</sequence>
<evidence type="ECO:0000313" key="3">
    <source>
        <dbReference type="Proteomes" id="UP000255467"/>
    </source>
</evidence>
<reference evidence="2 3" key="1">
    <citation type="submission" date="2018-06" db="EMBL/GenBank/DDBJ databases">
        <authorList>
            <consortium name="Pathogen Informatics"/>
            <person name="Doyle S."/>
        </authorList>
    </citation>
    <scope>NUCLEOTIDE SEQUENCE [LARGE SCALE GENOMIC DNA]</scope>
    <source>
        <strain evidence="2 3">NCTC1934</strain>
    </source>
</reference>
<feature type="region of interest" description="Disordered" evidence="1">
    <location>
        <begin position="1"/>
        <end position="113"/>
    </location>
</feature>
<keyword evidence="3" id="KW-1185">Reference proteome</keyword>